<evidence type="ECO:0000256" key="1">
    <source>
        <dbReference type="ARBA" id="ARBA00001954"/>
    </source>
</evidence>
<organism evidence="9 10">
    <name type="scientific">Castellaniella defragrans</name>
    <name type="common">Alcaligenes defragrans</name>
    <dbReference type="NCBI Taxonomy" id="75697"/>
    <lineage>
        <taxon>Bacteria</taxon>
        <taxon>Pseudomonadati</taxon>
        <taxon>Pseudomonadota</taxon>
        <taxon>Betaproteobacteria</taxon>
        <taxon>Burkholderiales</taxon>
        <taxon>Alcaligenaceae</taxon>
        <taxon>Castellaniella</taxon>
    </lineage>
</organism>
<dbReference type="Proteomes" id="UP000541136">
    <property type="component" value="Unassembled WGS sequence"/>
</dbReference>
<evidence type="ECO:0000313" key="10">
    <source>
        <dbReference type="Proteomes" id="UP000541136"/>
    </source>
</evidence>
<dbReference type="Gene3D" id="2.60.120.10">
    <property type="entry name" value="Jelly Rolls"/>
    <property type="match status" value="1"/>
</dbReference>
<evidence type="ECO:0000256" key="7">
    <source>
        <dbReference type="ARBA" id="ARBA00023004"/>
    </source>
</evidence>
<dbReference type="AlphaFoldDB" id="A0A7W9TSQ8"/>
<evidence type="ECO:0000256" key="4">
    <source>
        <dbReference type="ARBA" id="ARBA00022723"/>
    </source>
</evidence>
<evidence type="ECO:0000256" key="8">
    <source>
        <dbReference type="NCBIfam" id="TIGR03037"/>
    </source>
</evidence>
<name>A0A7W9TSQ8_CASDE</name>
<dbReference type="EMBL" id="JACHIB010000023">
    <property type="protein sequence ID" value="MBB6085333.1"/>
    <property type="molecule type" value="Genomic_DNA"/>
</dbReference>
<proteinExistence type="predicted"/>
<evidence type="ECO:0000256" key="2">
    <source>
        <dbReference type="ARBA" id="ARBA00002752"/>
    </source>
</evidence>
<reference evidence="9 10" key="1">
    <citation type="submission" date="2020-08" db="EMBL/GenBank/DDBJ databases">
        <title>Genomic Encyclopedia of Type Strains, Phase IV (KMG-IV): sequencing the most valuable type-strain genomes for metagenomic binning, comparative biology and taxonomic classification.</title>
        <authorList>
            <person name="Goeker M."/>
        </authorList>
    </citation>
    <scope>NUCLEOTIDE SEQUENCE [LARGE SCALE GENOMIC DNA]</scope>
    <source>
        <strain evidence="9 10">DSM 12141</strain>
    </source>
</reference>
<accession>A0A7W9TSQ8</accession>
<comment type="caution">
    <text evidence="9">The sequence shown here is derived from an EMBL/GenBank/DDBJ whole genome shotgun (WGS) entry which is preliminary data.</text>
</comment>
<dbReference type="GO" id="GO:0005506">
    <property type="term" value="F:iron ion binding"/>
    <property type="evidence" value="ECO:0007669"/>
    <property type="project" value="InterPro"/>
</dbReference>
<sequence length="191" mass="22231">MDAKYGLPKNLMQWVDDHRDRLKPPVCNAAIFPDGNYIINMVGGGNQRTDFHDNPTEEIFYQLRGEAFLIVWDRGRFERIDLKEGDIFLQPPHLIHSPQRPDPDGLCLLIELPRPQGRHDSLQWYCAHCGTEVWKASKQLESLVDDLPKVYAQFYALKDEERVCPGCGTQHPGKDYRIWHEQLRDSSVRDF</sequence>
<dbReference type="GO" id="GO:0019363">
    <property type="term" value="P:pyridine nucleotide biosynthetic process"/>
    <property type="evidence" value="ECO:0007669"/>
    <property type="project" value="UniProtKB-KW"/>
</dbReference>
<keyword evidence="7" id="KW-0408">Iron</keyword>
<evidence type="ECO:0000256" key="5">
    <source>
        <dbReference type="ARBA" id="ARBA00022964"/>
    </source>
</evidence>
<gene>
    <name evidence="9" type="ORF">HNR28_003390</name>
</gene>
<dbReference type="PANTHER" id="PTHR15497">
    <property type="entry name" value="3-HYDROXYANTHRANILATE 3,4-DIOXYGENASE"/>
    <property type="match status" value="1"/>
</dbReference>
<evidence type="ECO:0000256" key="3">
    <source>
        <dbReference type="ARBA" id="ARBA00022642"/>
    </source>
</evidence>
<keyword evidence="4" id="KW-0479">Metal-binding</keyword>
<dbReference type="Pfam" id="PF06052">
    <property type="entry name" value="3-HAO"/>
    <property type="match status" value="1"/>
</dbReference>
<dbReference type="EC" id="1.13.11.6" evidence="8"/>
<evidence type="ECO:0000256" key="6">
    <source>
        <dbReference type="ARBA" id="ARBA00023002"/>
    </source>
</evidence>
<keyword evidence="6 9" id="KW-0560">Oxidoreductase</keyword>
<dbReference type="GO" id="GO:0000334">
    <property type="term" value="F:3-hydroxyanthranilate 3,4-dioxygenase activity"/>
    <property type="evidence" value="ECO:0007669"/>
    <property type="project" value="UniProtKB-EC"/>
</dbReference>
<dbReference type="CDD" id="cd06123">
    <property type="entry name" value="cupin_HAO"/>
    <property type="match status" value="1"/>
</dbReference>
<comment type="cofactor">
    <cofactor evidence="1">
        <name>Fe(2+)</name>
        <dbReference type="ChEBI" id="CHEBI:29033"/>
    </cofactor>
</comment>
<dbReference type="PANTHER" id="PTHR15497:SF1">
    <property type="entry name" value="3-HYDROXYANTHRANILATE 3,4-DIOXYGENASE"/>
    <property type="match status" value="1"/>
</dbReference>
<keyword evidence="5 9" id="KW-0223">Dioxygenase</keyword>
<dbReference type="InterPro" id="IPR010329">
    <property type="entry name" value="3hydroanth_dOase"/>
</dbReference>
<comment type="function">
    <text evidence="2">Catalyzes the oxidative ring opening of 3-hydroxyanthranilate to 2-amino-3-carboxymuconate semialdehyde, which spontaneously cyclizes to quinolinate.</text>
</comment>
<evidence type="ECO:0000313" key="9">
    <source>
        <dbReference type="EMBL" id="MBB6085333.1"/>
    </source>
</evidence>
<dbReference type="InterPro" id="IPR014710">
    <property type="entry name" value="RmlC-like_jellyroll"/>
</dbReference>
<keyword evidence="3" id="KW-0662">Pyridine nucleotide biosynthesis</keyword>
<dbReference type="NCBIfam" id="TIGR03037">
    <property type="entry name" value="anthran_nbaC"/>
    <property type="match status" value="1"/>
</dbReference>
<dbReference type="RefSeq" id="WP_151024156.1">
    <property type="nucleotide sequence ID" value="NZ_JACHIB010000023.1"/>
</dbReference>
<dbReference type="InterPro" id="IPR011051">
    <property type="entry name" value="RmlC_Cupin_sf"/>
</dbReference>
<protein>
    <recommendedName>
        <fullName evidence="8">3-hydroxyanthranilate 3,4-dioxygenase</fullName>
        <ecNumber evidence="8">1.13.11.6</ecNumber>
    </recommendedName>
</protein>
<dbReference type="SUPFAM" id="SSF51182">
    <property type="entry name" value="RmlC-like cupins"/>
    <property type="match status" value="1"/>
</dbReference>